<accession>A0A4R2JV08</accession>
<dbReference type="Gene3D" id="3.90.226.10">
    <property type="entry name" value="2-enoyl-CoA Hydratase, Chain A, domain 1"/>
    <property type="match status" value="1"/>
</dbReference>
<dbReference type="PANTHER" id="PTHR32060">
    <property type="entry name" value="TAIL-SPECIFIC PROTEASE"/>
    <property type="match status" value="1"/>
</dbReference>
<dbReference type="PANTHER" id="PTHR32060:SF30">
    <property type="entry name" value="CARBOXY-TERMINAL PROCESSING PROTEASE CTPA"/>
    <property type="match status" value="1"/>
</dbReference>
<reference evidence="3 4" key="1">
    <citation type="submission" date="2019-03" db="EMBL/GenBank/DDBJ databases">
        <title>Genomic Encyclopedia of Type Strains, Phase IV (KMG-IV): sequencing the most valuable type-strain genomes for metagenomic binning, comparative biology and taxonomic classification.</title>
        <authorList>
            <person name="Goeker M."/>
        </authorList>
    </citation>
    <scope>NUCLEOTIDE SEQUENCE [LARGE SCALE GENOMIC DNA]</scope>
    <source>
        <strain evidence="3 4">DSM 13054</strain>
    </source>
</reference>
<protein>
    <submittedName>
        <fullName evidence="3">Tricorn protease-like protein</fullName>
    </submittedName>
</protein>
<comment type="caution">
    <text evidence="3">The sequence shown here is derived from an EMBL/GenBank/DDBJ whole genome shotgun (WGS) entry which is preliminary data.</text>
</comment>
<dbReference type="GO" id="GO:0030288">
    <property type="term" value="C:outer membrane-bounded periplasmic space"/>
    <property type="evidence" value="ECO:0007669"/>
    <property type="project" value="TreeGrafter"/>
</dbReference>
<evidence type="ECO:0000313" key="4">
    <source>
        <dbReference type="Proteomes" id="UP000294886"/>
    </source>
</evidence>
<dbReference type="AlphaFoldDB" id="A0A4R2JV08"/>
<dbReference type="GO" id="GO:0006508">
    <property type="term" value="P:proteolysis"/>
    <property type="evidence" value="ECO:0007669"/>
    <property type="project" value="UniProtKB-KW"/>
</dbReference>
<dbReference type="Pfam" id="PF03572">
    <property type="entry name" value="Peptidase_S41"/>
    <property type="match status" value="1"/>
</dbReference>
<dbReference type="EMBL" id="SLWU01000012">
    <property type="protein sequence ID" value="TCO64233.1"/>
    <property type="molecule type" value="Genomic_DNA"/>
</dbReference>
<dbReference type="GO" id="GO:0008236">
    <property type="term" value="F:serine-type peptidase activity"/>
    <property type="evidence" value="ECO:0007669"/>
    <property type="project" value="InterPro"/>
</dbReference>
<evidence type="ECO:0000259" key="2">
    <source>
        <dbReference type="Pfam" id="PF03572"/>
    </source>
</evidence>
<evidence type="ECO:0000256" key="1">
    <source>
        <dbReference type="SAM" id="Phobius"/>
    </source>
</evidence>
<organism evidence="3 4">
    <name type="scientific">Caldanaerobacter subterraneus</name>
    <dbReference type="NCBI Taxonomy" id="911092"/>
    <lineage>
        <taxon>Bacteria</taxon>
        <taxon>Bacillati</taxon>
        <taxon>Bacillota</taxon>
        <taxon>Clostridia</taxon>
        <taxon>Thermoanaerobacterales</taxon>
        <taxon>Thermoanaerobacteraceae</taxon>
        <taxon>Caldanaerobacter</taxon>
    </lineage>
</organism>
<keyword evidence="3" id="KW-0378">Hydrolase</keyword>
<dbReference type="RefSeq" id="WP_132039785.1">
    <property type="nucleotide sequence ID" value="NZ_SLWU01000012.1"/>
</dbReference>
<name>A0A4R2JV08_9THEO</name>
<feature type="transmembrane region" description="Helical" evidence="1">
    <location>
        <begin position="7"/>
        <end position="29"/>
    </location>
</feature>
<evidence type="ECO:0000313" key="3">
    <source>
        <dbReference type="EMBL" id="TCO64233.1"/>
    </source>
</evidence>
<dbReference type="InterPro" id="IPR005151">
    <property type="entry name" value="Tail-specific_protease"/>
</dbReference>
<dbReference type="Proteomes" id="UP000294886">
    <property type="component" value="Unassembled WGS sequence"/>
</dbReference>
<dbReference type="SUPFAM" id="SSF52096">
    <property type="entry name" value="ClpP/crotonase"/>
    <property type="match status" value="1"/>
</dbReference>
<proteinExistence type="predicted"/>
<gene>
    <name evidence="3" type="ORF">EV203_11275</name>
</gene>
<feature type="domain" description="Tail specific protease" evidence="2">
    <location>
        <begin position="189"/>
        <end position="423"/>
    </location>
</feature>
<dbReference type="InterPro" id="IPR029045">
    <property type="entry name" value="ClpP/crotonase-like_dom_sf"/>
</dbReference>
<sequence length="458" mass="53957">MGKKLSISIITFIFFLIVIFSTGFFTGIYTSNNLFVSKEPRELTEKQKIEDFEYMYDILKDNYAHFYEVKKMYNYDWLAHKEEFEEMIKNTKDDEEFYKALNIILSKLHDWHTYVLDPIFYHYTLRIANNYTTLKKENIQLGPFIDIFKKSEKAYRTWDKLFKENIPGYTSRTIVSTNNIKTEIVEENKIAYLRVNSFAIDVDKDFEKYKEDREKINNFLKNIKDYPYLIIDISGNGGGNTLYWVDAIVNPLLDKGNEVENKEYWKTYLIRNGAYVMNVMREYLPKDSLKPIEKLPNYNLISEGIKKEFKYYMEGRYNVKEMRERTKAYFNGQIEEKEPVGFKGKIFVIIDQNTFSAANSFAEFCKETGFATLVGIRTRGDGWPIGYMRLPNSGLIVSFEYGTILNEDGTTYFETGTVPDIEIEMAKFRSNDPDVKGELLKQKTVEIIKALENKEKNF</sequence>
<keyword evidence="1" id="KW-0812">Transmembrane</keyword>
<dbReference type="GO" id="GO:0004175">
    <property type="term" value="F:endopeptidase activity"/>
    <property type="evidence" value="ECO:0007669"/>
    <property type="project" value="TreeGrafter"/>
</dbReference>
<keyword evidence="1" id="KW-0472">Membrane</keyword>
<dbReference type="GO" id="GO:0007165">
    <property type="term" value="P:signal transduction"/>
    <property type="evidence" value="ECO:0007669"/>
    <property type="project" value="TreeGrafter"/>
</dbReference>
<keyword evidence="3" id="KW-0645">Protease</keyword>
<dbReference type="Gene3D" id="3.30.750.44">
    <property type="match status" value="1"/>
</dbReference>
<keyword evidence="1" id="KW-1133">Transmembrane helix</keyword>